<sequence length="33" mass="3368">MGGPALLRAAADALSAFPRAVFPLRFLGPLGLT</sequence>
<protein>
    <submittedName>
        <fullName evidence="1">Uncharacterized protein</fullName>
    </submittedName>
</protein>
<proteinExistence type="predicted"/>
<dbReference type="Proteomes" id="UP000288351">
    <property type="component" value="Unassembled WGS sequence"/>
</dbReference>
<evidence type="ECO:0000313" key="2">
    <source>
        <dbReference type="Proteomes" id="UP000288351"/>
    </source>
</evidence>
<reference evidence="1 2" key="1">
    <citation type="journal article" date="2019" name="Microbiol. Resour. Announc.">
        <title>Draft Genome Sequence of the Most Traditional epsilon-Poly-l-Lysine Producer, Streptomyces albulus NBRC14147.</title>
        <authorList>
            <person name="Yamanaka K."/>
            <person name="Hamano Y."/>
        </authorList>
    </citation>
    <scope>NUCLEOTIDE SEQUENCE [LARGE SCALE GENOMIC DNA]</scope>
    <source>
        <strain evidence="1 2">NBRC 14147</strain>
    </source>
</reference>
<accession>A0A401QQ55</accession>
<dbReference type="EMBL" id="BHXC01000001">
    <property type="protein sequence ID" value="GCB87504.1"/>
    <property type="molecule type" value="Genomic_DNA"/>
</dbReference>
<name>A0A401QQ55_STRNR</name>
<organism evidence="1 2">
    <name type="scientific">Streptomyces noursei</name>
    <name type="common">Streptomyces albulus</name>
    <dbReference type="NCBI Taxonomy" id="1971"/>
    <lineage>
        <taxon>Bacteria</taxon>
        <taxon>Bacillati</taxon>
        <taxon>Actinomycetota</taxon>
        <taxon>Actinomycetes</taxon>
        <taxon>Kitasatosporales</taxon>
        <taxon>Streptomycetaceae</taxon>
        <taxon>Streptomyces</taxon>
    </lineage>
</organism>
<comment type="caution">
    <text evidence="1">The sequence shown here is derived from an EMBL/GenBank/DDBJ whole genome shotgun (WGS) entry which is preliminary data.</text>
</comment>
<gene>
    <name evidence="1" type="ORF">SALB_00155</name>
</gene>
<dbReference type="AlphaFoldDB" id="A0A401QQ55"/>
<evidence type="ECO:0000313" key="1">
    <source>
        <dbReference type="EMBL" id="GCB87504.1"/>
    </source>
</evidence>